<evidence type="ECO:0000256" key="3">
    <source>
        <dbReference type="SAM" id="MobiDB-lite"/>
    </source>
</evidence>
<keyword evidence="4" id="KW-0812">Transmembrane</keyword>
<reference evidence="6" key="2">
    <citation type="submission" date="2025-08" db="UniProtKB">
        <authorList>
            <consortium name="Ensembl"/>
        </authorList>
    </citation>
    <scope>IDENTIFICATION</scope>
</reference>
<keyword evidence="1" id="KW-0732">Signal</keyword>
<dbReference type="GO" id="GO:0006955">
    <property type="term" value="P:immune response"/>
    <property type="evidence" value="ECO:0000318"/>
    <property type="project" value="GO_Central"/>
</dbReference>
<organism evidence="6 7">
    <name type="scientific">Anolis carolinensis</name>
    <name type="common">Green anole</name>
    <name type="synonym">American chameleon</name>
    <dbReference type="NCBI Taxonomy" id="28377"/>
    <lineage>
        <taxon>Eukaryota</taxon>
        <taxon>Metazoa</taxon>
        <taxon>Chordata</taxon>
        <taxon>Craniata</taxon>
        <taxon>Vertebrata</taxon>
        <taxon>Euteleostomi</taxon>
        <taxon>Lepidosauria</taxon>
        <taxon>Squamata</taxon>
        <taxon>Bifurcata</taxon>
        <taxon>Unidentata</taxon>
        <taxon>Episquamata</taxon>
        <taxon>Toxicofera</taxon>
        <taxon>Iguania</taxon>
        <taxon>Dactyloidae</taxon>
        <taxon>Anolis</taxon>
    </lineage>
</organism>
<dbReference type="InterPro" id="IPR036179">
    <property type="entry name" value="Ig-like_dom_sf"/>
</dbReference>
<dbReference type="InterPro" id="IPR003599">
    <property type="entry name" value="Ig_sub"/>
</dbReference>
<dbReference type="PANTHER" id="PTHR11481:SF64">
    <property type="entry name" value="FC RECEPTOR-LIKE PROTEIN 4"/>
    <property type="match status" value="1"/>
</dbReference>
<keyword evidence="4" id="KW-0472">Membrane</keyword>
<reference evidence="6" key="3">
    <citation type="submission" date="2025-09" db="UniProtKB">
        <authorList>
            <consortium name="Ensembl"/>
        </authorList>
    </citation>
    <scope>IDENTIFICATION</scope>
</reference>
<feature type="domain" description="Ig-like" evidence="5">
    <location>
        <begin position="602"/>
        <end position="683"/>
    </location>
</feature>
<dbReference type="GO" id="GO:0009897">
    <property type="term" value="C:external side of plasma membrane"/>
    <property type="evidence" value="ECO:0000318"/>
    <property type="project" value="GO_Central"/>
</dbReference>
<keyword evidence="4" id="KW-1133">Transmembrane helix</keyword>
<keyword evidence="7" id="KW-1185">Reference proteome</keyword>
<evidence type="ECO:0000313" key="7">
    <source>
        <dbReference type="Proteomes" id="UP000001646"/>
    </source>
</evidence>
<evidence type="ECO:0000313" key="6">
    <source>
        <dbReference type="Ensembl" id="ENSACAP00000034362.1"/>
    </source>
</evidence>
<feature type="domain" description="Ig-like" evidence="5">
    <location>
        <begin position="276"/>
        <end position="357"/>
    </location>
</feature>
<feature type="compositionally biased region" description="Basic and acidic residues" evidence="3">
    <location>
        <begin position="761"/>
        <end position="771"/>
    </location>
</feature>
<dbReference type="Ensembl" id="ENSACAT00000050227.1">
    <property type="protein sequence ID" value="ENSACAP00000034362.1"/>
    <property type="gene ID" value="ENSACAG00000044900.1"/>
</dbReference>
<dbReference type="SUPFAM" id="SSF48726">
    <property type="entry name" value="Immunoglobulin"/>
    <property type="match status" value="3"/>
</dbReference>
<name>A0A803TGM2_ANOCA</name>
<dbReference type="PROSITE" id="PS50835">
    <property type="entry name" value="IG_LIKE"/>
    <property type="match status" value="3"/>
</dbReference>
<dbReference type="GO" id="GO:0007166">
    <property type="term" value="P:cell surface receptor signaling pathway"/>
    <property type="evidence" value="ECO:0000318"/>
    <property type="project" value="GO_Central"/>
</dbReference>
<dbReference type="InParanoid" id="A0A803TGM2"/>
<dbReference type="InterPro" id="IPR007110">
    <property type="entry name" value="Ig-like_dom"/>
</dbReference>
<dbReference type="AlphaFoldDB" id="A0A803TGM2"/>
<feature type="region of interest" description="Disordered" evidence="3">
    <location>
        <begin position="745"/>
        <end position="773"/>
    </location>
</feature>
<dbReference type="PANTHER" id="PTHR11481">
    <property type="entry name" value="IMMUNOGLOBULIN FC RECEPTOR"/>
    <property type="match status" value="1"/>
</dbReference>
<dbReference type="SMART" id="SM00409">
    <property type="entry name" value="IG"/>
    <property type="match status" value="3"/>
</dbReference>
<evidence type="ECO:0000256" key="2">
    <source>
        <dbReference type="ARBA" id="ARBA00023157"/>
    </source>
</evidence>
<feature type="transmembrane region" description="Helical" evidence="4">
    <location>
        <begin position="32"/>
        <end position="51"/>
    </location>
</feature>
<dbReference type="InterPro" id="IPR050488">
    <property type="entry name" value="Ig_Fc_receptor"/>
</dbReference>
<protein>
    <recommendedName>
        <fullName evidence="5">Ig-like domain-containing protein</fullName>
    </recommendedName>
</protein>
<proteinExistence type="predicted"/>
<dbReference type="Proteomes" id="UP000001646">
    <property type="component" value="Unplaced"/>
</dbReference>
<dbReference type="InterPro" id="IPR013783">
    <property type="entry name" value="Ig-like_fold"/>
</dbReference>
<dbReference type="Gene3D" id="2.60.40.10">
    <property type="entry name" value="Immunoglobulins"/>
    <property type="match status" value="5"/>
</dbReference>
<feature type="transmembrane region" description="Helical" evidence="4">
    <location>
        <begin position="63"/>
        <end position="82"/>
    </location>
</feature>
<feature type="transmembrane region" description="Helical" evidence="4">
    <location>
        <begin position="712"/>
        <end position="734"/>
    </location>
</feature>
<dbReference type="GO" id="GO:0004888">
    <property type="term" value="F:transmembrane signaling receptor activity"/>
    <property type="evidence" value="ECO:0000318"/>
    <property type="project" value="GO_Central"/>
</dbReference>
<evidence type="ECO:0000256" key="4">
    <source>
        <dbReference type="SAM" id="Phobius"/>
    </source>
</evidence>
<sequence>MELTVEKSLLNKPVPAADQNCHLLRSYEGGGITFHSTLILSSLLGLCICFLLEIRRWKVKNNFLLFSGTWVSASLPAPTLSLSPPFSTFFRGELVRLDCKAPAGQTGSRFFFSRMNRRHQWIKYKDQGTHSLQIATTHLKPKEFFACIYKAEDNRGRSFESQRSRGVFFSIIECPRAPVLSPNSQPSFYIVGEEVTLNCAAPEGQDVAGYRFFQEKQDQQLLFFEGQKPHKDLHVDGNVTGQFSCRYWILTSEGRQIQSLESNSVPIIVRAHPPTPELKIDPPSGVLLEGEILLITCLSDGNQTEKSFHFFKDGVEIGTTNQGSLNCSKGPGGASSNISLSICLQAQPNQTGEYTCRYEENMSGRWILSPWSQKVNITVPFAVLYLLGPFAGSQGEASLPAPTLSLFTPFSTFSNEEWIFLDCKSPAGQTGSWFSFSRMNRSNQWTIYKEQIRKSLEIPATDLESKETFICFYKTKDNKGRSFQSPRSNSIVISIIKPPRGPVLSLDPRHPFYIPGEELSLDCAAPEGQDVAGYRFLREGQTQKSKQLFLEGKEPRQAFQVDENTNGTYVCVYWILTAEGREIQSQKSNTVSIVVRDLPPTPDLKMDPASGMILAGDTMRITCSSNGNHTERKFYFYKDGAEIGVTNQRPLNCSKEPGDASSNISLSICLQAQPNLTGEYTCRYKKSMSGRWIMSPWSQKVNITVSSPVSEFPVHALFAVPFIILLMIPIAFCFRRKICASTSYQECDPGENKKNKKERQKPKSETSRDQDLQDSEVAYAQLAFLPAPPRSGPAMENTVSYTEKKGVMYSDIRIKKVKKEIDRKHLKPGMS</sequence>
<feature type="domain" description="Ig-like" evidence="5">
    <location>
        <begin position="502"/>
        <end position="571"/>
    </location>
</feature>
<evidence type="ECO:0000259" key="5">
    <source>
        <dbReference type="PROSITE" id="PS50835"/>
    </source>
</evidence>
<dbReference type="GeneTree" id="ENSGT00680000100998"/>
<evidence type="ECO:0000256" key="1">
    <source>
        <dbReference type="ARBA" id="ARBA00022729"/>
    </source>
</evidence>
<accession>A0A803TGM2</accession>
<reference evidence="6" key="1">
    <citation type="submission" date="2009-12" db="EMBL/GenBank/DDBJ databases">
        <title>The Genome Sequence of Anolis carolinensis (Green Anole Lizard).</title>
        <authorList>
            <consortium name="The Genome Sequencing Platform"/>
            <person name="Di Palma F."/>
            <person name="Alfoldi J."/>
            <person name="Heiman D."/>
            <person name="Young S."/>
            <person name="Grabherr M."/>
            <person name="Johnson J."/>
            <person name="Lander E.S."/>
            <person name="Lindblad-Toh K."/>
        </authorList>
    </citation>
    <scope>NUCLEOTIDE SEQUENCE [LARGE SCALE GENOMIC DNA]</scope>
    <source>
        <strain evidence="6">JBL SC #1</strain>
    </source>
</reference>
<keyword evidence="2" id="KW-1015">Disulfide bond</keyword>